<accession>A0ABY7DUJ1</accession>
<dbReference type="CDD" id="cd05250">
    <property type="entry name" value="CC3_like_SDR_a"/>
    <property type="match status" value="1"/>
</dbReference>
<dbReference type="SUPFAM" id="SSF51735">
    <property type="entry name" value="NAD(P)-binding Rossmann-fold domains"/>
    <property type="match status" value="3"/>
</dbReference>
<reference evidence="4" key="1">
    <citation type="submission" date="2022-11" db="EMBL/GenBank/DDBJ databases">
        <title>Centuries of genome instability and evolution in soft-shell clam transmissible cancer (bioRxiv).</title>
        <authorList>
            <person name="Hart S.F.M."/>
            <person name="Yonemitsu M.A."/>
            <person name="Giersch R.M."/>
            <person name="Beal B.F."/>
            <person name="Arriagada G."/>
            <person name="Davis B.W."/>
            <person name="Ostrander E.A."/>
            <person name="Goff S.P."/>
            <person name="Metzger M.J."/>
        </authorList>
    </citation>
    <scope>NUCLEOTIDE SEQUENCE</scope>
    <source>
        <strain evidence="4">MELC-2E11</strain>
        <tissue evidence="4">Siphon/mantle</tissue>
    </source>
</reference>
<evidence type="ECO:0000256" key="1">
    <source>
        <dbReference type="ARBA" id="ARBA00093483"/>
    </source>
</evidence>
<dbReference type="EMBL" id="CP111015">
    <property type="protein sequence ID" value="WAR01402.1"/>
    <property type="molecule type" value="Genomic_DNA"/>
</dbReference>
<dbReference type="Gene3D" id="3.40.50.720">
    <property type="entry name" value="NAD(P)-binding Rossmann-like Domain"/>
    <property type="match status" value="3"/>
</dbReference>
<sequence>MASACKSAFVLGYTGETGKALVQALVKDQHFRKVRLIGRRKVELPVEIDSRFEQVVVDFEKLGEHKDAFTGYDVGFCCMGTTRAKAGPAHFVRVDRDYVVESGQLAKDAGCQHFLIVTATGADKNSMFLYNKTKGEAEEMLKEIKFPTLTILKPGLLLCPRVESRFFEEVAKVMFKPITAAFPTRFSVHVEILARAMVHLAKCPPNESVHNMDATVRNIFVLGYTGETGNTLLPLLAKEQRFQKIRLIGRRMVELPVINEDRFEQVVVDFEKLEEYQDAFTGCDTGICCLGTTRGKVGSANFVRVDRDYVAASGRVSKAAGCQHFIVLSSGGSNKDSSILYTKTKGEMEELLKECDLPRLTILRPGLFTGPREEFRCGERFIKCLCLPCAVTCPASTGTIHINKLARAMFNVAVNPLGHSVVILLNKDIHKIAAWKRNMANAATRNVFVMGFTGKTGKAVVDTLAKDTDFGRIKLLGRRQVETSVKEDSRFDQYIKINLDYVINSAKVAKAAGCRHFLMVSATDSDKKSRLFPTKYSVPAASIALAMINCIKMAEHPSVKILENKDIHTVAKETKEP</sequence>
<evidence type="ECO:0000256" key="2">
    <source>
        <dbReference type="ARBA" id="ARBA00093604"/>
    </source>
</evidence>
<dbReference type="InterPro" id="IPR016040">
    <property type="entry name" value="NAD(P)-bd_dom"/>
</dbReference>
<dbReference type="PANTHER" id="PTHR14097:SF7">
    <property type="entry name" value="OXIDOREDUCTASE HTATIP2"/>
    <property type="match status" value="1"/>
</dbReference>
<dbReference type="Proteomes" id="UP001164746">
    <property type="component" value="Chromosome 4"/>
</dbReference>
<feature type="domain" description="NAD(P)-binding" evidence="3">
    <location>
        <begin position="14"/>
        <end position="157"/>
    </location>
</feature>
<comment type="subunit">
    <text evidence="1">Monomer. Forms homodimers during oxidative stress. Interacts (via N-terminus) with elongation factor EEF1A1 (via middle-region); the interaction is direct and competes with EEF1A1 binding to guanyl-nucleotide exchange factor EEF1B2, thereby inhibiting GDP for GTP exchange and reactivation of EEF1A1. Interacts with nuclear transport receptors XPO4, IPO5/RANBP5, IPO7, IPO9 and KPNB1 as well as GCN1L1/GCN1 and LRPPRC probably through their HEAT repeats. Binds NCOA5/CIA.</text>
</comment>
<evidence type="ECO:0000313" key="5">
    <source>
        <dbReference type="Proteomes" id="UP001164746"/>
    </source>
</evidence>
<feature type="domain" description="NAD(P)-binding" evidence="3">
    <location>
        <begin position="225"/>
        <end position="370"/>
    </location>
</feature>
<proteinExistence type="predicted"/>
<dbReference type="PANTHER" id="PTHR14097">
    <property type="entry name" value="OXIDOREDUCTASE HTATIP2"/>
    <property type="match status" value="1"/>
</dbReference>
<organism evidence="4 5">
    <name type="scientific">Mya arenaria</name>
    <name type="common">Soft-shell clam</name>
    <dbReference type="NCBI Taxonomy" id="6604"/>
    <lineage>
        <taxon>Eukaryota</taxon>
        <taxon>Metazoa</taxon>
        <taxon>Spiralia</taxon>
        <taxon>Lophotrochozoa</taxon>
        <taxon>Mollusca</taxon>
        <taxon>Bivalvia</taxon>
        <taxon>Autobranchia</taxon>
        <taxon>Heteroconchia</taxon>
        <taxon>Euheterodonta</taxon>
        <taxon>Imparidentia</taxon>
        <taxon>Neoheterodontei</taxon>
        <taxon>Myida</taxon>
        <taxon>Myoidea</taxon>
        <taxon>Myidae</taxon>
        <taxon>Mya</taxon>
    </lineage>
</organism>
<evidence type="ECO:0000259" key="3">
    <source>
        <dbReference type="Pfam" id="PF13460"/>
    </source>
</evidence>
<dbReference type="InterPro" id="IPR036291">
    <property type="entry name" value="NAD(P)-bd_dom_sf"/>
</dbReference>
<dbReference type="Pfam" id="PF13460">
    <property type="entry name" value="NAD_binding_10"/>
    <property type="match status" value="2"/>
</dbReference>
<gene>
    <name evidence="4" type="ORF">MAR_007960</name>
</gene>
<evidence type="ECO:0000313" key="4">
    <source>
        <dbReference type="EMBL" id="WAR01402.1"/>
    </source>
</evidence>
<protein>
    <recommendedName>
        <fullName evidence="2">Protein HTATIP2</fullName>
    </recommendedName>
</protein>
<keyword evidence="5" id="KW-1185">Reference proteome</keyword>
<name>A0ABY7DUJ1_MYAAR</name>